<organism evidence="1 2">
    <name type="scientific">Sulfurisoma sediminicola</name>
    <dbReference type="NCBI Taxonomy" id="1381557"/>
    <lineage>
        <taxon>Bacteria</taxon>
        <taxon>Pseudomonadati</taxon>
        <taxon>Pseudomonadota</taxon>
        <taxon>Betaproteobacteria</taxon>
        <taxon>Nitrosomonadales</taxon>
        <taxon>Sterolibacteriaceae</taxon>
        <taxon>Sulfurisoma</taxon>
    </lineage>
</organism>
<dbReference type="OrthoDB" id="2555274at2"/>
<protein>
    <submittedName>
        <fullName evidence="1">Sugar phosphate isomerase/epimerase</fullName>
    </submittedName>
</protein>
<comment type="caution">
    <text evidence="1">The sequence shown here is derived from an EMBL/GenBank/DDBJ whole genome shotgun (WGS) entry which is preliminary data.</text>
</comment>
<dbReference type="EMBL" id="RCCI01000005">
    <property type="protein sequence ID" value="RLJ64926.1"/>
    <property type="molecule type" value="Genomic_DNA"/>
</dbReference>
<gene>
    <name evidence="1" type="ORF">DFR35_1577</name>
</gene>
<reference evidence="1 2" key="1">
    <citation type="submission" date="2018-10" db="EMBL/GenBank/DDBJ databases">
        <title>Genomic Encyclopedia of Type Strains, Phase IV (KMG-IV): sequencing the most valuable type-strain genomes for metagenomic binning, comparative biology and taxonomic classification.</title>
        <authorList>
            <person name="Goeker M."/>
        </authorList>
    </citation>
    <scope>NUCLEOTIDE SEQUENCE [LARGE SCALE GENOMIC DNA]</scope>
    <source>
        <strain evidence="1 2">DSM 26916</strain>
    </source>
</reference>
<dbReference type="Gene3D" id="3.20.20.150">
    <property type="entry name" value="Divalent-metal-dependent TIM barrel enzymes"/>
    <property type="match status" value="1"/>
</dbReference>
<dbReference type="Proteomes" id="UP000268908">
    <property type="component" value="Unassembled WGS sequence"/>
</dbReference>
<keyword evidence="1" id="KW-0413">Isomerase</keyword>
<dbReference type="RefSeq" id="WP_121241343.1">
    <property type="nucleotide sequence ID" value="NZ_BHVV01000006.1"/>
</dbReference>
<proteinExistence type="predicted"/>
<dbReference type="AlphaFoldDB" id="A0A497XE33"/>
<accession>A0A497XE33</accession>
<keyword evidence="2" id="KW-1185">Reference proteome</keyword>
<evidence type="ECO:0000313" key="2">
    <source>
        <dbReference type="Proteomes" id="UP000268908"/>
    </source>
</evidence>
<dbReference type="InterPro" id="IPR036237">
    <property type="entry name" value="Xyl_isomerase-like_sf"/>
</dbReference>
<sequence>MRLDIFKTLWGHQGSYAEAAAQAHEAGFAGLEATLPAEPAKQRELAASLRDAGLDYIGEVYTGGWYVPDRRAPPERHLADIAAALAAADELAPRFVTAIAGCDAWPLDTSLCFFEDALRLAEKSGHALVFETHRSRTLFNPWVAVEVLRRLPELRLTADFSHWFVVCERALDDEPDAMDFIASRVHHIHARVGYDQGPQVPHPAAPEYARWLEAHQRLWQSIWQSQRSRGYATTTLTPEFGPDGYLHEHPYTREPVADLWEINRWMGNTEREHFARWQGA</sequence>
<evidence type="ECO:0000313" key="1">
    <source>
        <dbReference type="EMBL" id="RLJ64926.1"/>
    </source>
</evidence>
<dbReference type="GO" id="GO:0016853">
    <property type="term" value="F:isomerase activity"/>
    <property type="evidence" value="ECO:0007669"/>
    <property type="project" value="UniProtKB-KW"/>
</dbReference>
<dbReference type="SUPFAM" id="SSF51658">
    <property type="entry name" value="Xylose isomerase-like"/>
    <property type="match status" value="1"/>
</dbReference>
<name>A0A497XE33_9PROT</name>